<dbReference type="GO" id="GO:0032259">
    <property type="term" value="P:methylation"/>
    <property type="evidence" value="ECO:0007669"/>
    <property type="project" value="UniProtKB-KW"/>
</dbReference>
<evidence type="ECO:0000313" key="1">
    <source>
        <dbReference type="EMBL" id="KAB2788086.1"/>
    </source>
</evidence>
<dbReference type="Proteomes" id="UP000441102">
    <property type="component" value="Unassembled WGS sequence"/>
</dbReference>
<dbReference type="GO" id="GO:0008168">
    <property type="term" value="F:methyltransferase activity"/>
    <property type="evidence" value="ECO:0007669"/>
    <property type="project" value="UniProtKB-KW"/>
</dbReference>
<dbReference type="EMBL" id="WBWX01000026">
    <property type="protein sequence ID" value="KAB2788086.1"/>
    <property type="molecule type" value="Genomic_DNA"/>
</dbReference>
<dbReference type="Gene3D" id="3.40.50.150">
    <property type="entry name" value="Vaccinia Virus protein VP39"/>
    <property type="match status" value="1"/>
</dbReference>
<protein>
    <submittedName>
        <fullName evidence="1">Methyltransferase domain-containing protein</fullName>
    </submittedName>
</protein>
<sequence>MESLMRNVEFTKFHMPTSYQERLQNDYFDDRSFLSKIVVHQPEIYYAADFILRQTGRSIVVDIGSGNGKKLASIGSTAKQKYAIDFGVNVEFFKEKYPECKTLDLDLENSNRDQLPKIDWKASVVICADVIEHLRSPLGLVDCLKHIHDSGGIIVLSTPDRQKIHGYLHEGPPVNPAHVREWTLSELSSFFTTHGMKPAFAGYSISDNMKRKKYNSVLILDGAINKDCKEISINPLGIVSCFNDSDIVEQLSRKHLDSGIDLHFLDNWSNDGTFEILQNLQLEYPDRITVERFPSEPTTEYVWRAILRRKAEIGFGFAGRWIIHIDSDELRTSPWTEISLKHGLAIAQEYGSNAVEFGVVEYPPLDDDFGAGIDPAVHFTHCYFSKQPSHFLQTKAWLQGGHLIDLSSTGGHHAQFPGKRVFPYRFILNHFPIRSTQHGLKKVLKDRKPRFSHQEKNDLGWHTHYDAVSDGYRFLSLKEFNIEHGHDFLVDNVLEIVTDVVLQRMQGRLVFPGNDDS</sequence>
<gene>
    <name evidence="1" type="ORF">F9L06_26095</name>
</gene>
<dbReference type="Pfam" id="PF13489">
    <property type="entry name" value="Methyltransf_23"/>
    <property type="match status" value="1"/>
</dbReference>
<keyword evidence="1" id="KW-0489">Methyltransferase</keyword>
<dbReference type="SUPFAM" id="SSF53335">
    <property type="entry name" value="S-adenosyl-L-methionine-dependent methyltransferases"/>
    <property type="match status" value="1"/>
</dbReference>
<dbReference type="AlphaFoldDB" id="A0A6I0DID2"/>
<dbReference type="SUPFAM" id="SSF53448">
    <property type="entry name" value="Nucleotide-diphospho-sugar transferases"/>
    <property type="match status" value="1"/>
</dbReference>
<comment type="caution">
    <text evidence="1">The sequence shown here is derived from an EMBL/GenBank/DDBJ whole genome shotgun (WGS) entry which is preliminary data.</text>
</comment>
<accession>A0A6I0DID2</accession>
<organism evidence="1 2">
    <name type="scientific">Brucella anthropi</name>
    <name type="common">Ochrobactrum anthropi</name>
    <dbReference type="NCBI Taxonomy" id="529"/>
    <lineage>
        <taxon>Bacteria</taxon>
        <taxon>Pseudomonadati</taxon>
        <taxon>Pseudomonadota</taxon>
        <taxon>Alphaproteobacteria</taxon>
        <taxon>Hyphomicrobiales</taxon>
        <taxon>Brucellaceae</taxon>
        <taxon>Brucella/Ochrobactrum group</taxon>
        <taxon>Brucella</taxon>
    </lineage>
</organism>
<proteinExistence type="predicted"/>
<evidence type="ECO:0000313" key="2">
    <source>
        <dbReference type="Proteomes" id="UP000441102"/>
    </source>
</evidence>
<dbReference type="InterPro" id="IPR029044">
    <property type="entry name" value="Nucleotide-diphossugar_trans"/>
</dbReference>
<dbReference type="InterPro" id="IPR029063">
    <property type="entry name" value="SAM-dependent_MTases_sf"/>
</dbReference>
<keyword evidence="1" id="KW-0808">Transferase</keyword>
<name>A0A6I0DID2_BRUAN</name>
<reference evidence="1 2" key="1">
    <citation type="submission" date="2019-09" db="EMBL/GenBank/DDBJ databases">
        <title>Taxonomic organization of the family Brucellaceae based on a phylogenomic approach.</title>
        <authorList>
            <person name="Leclercq S."/>
            <person name="Cloeckaert A."/>
            <person name="Zygmunt M.S."/>
        </authorList>
    </citation>
    <scope>NUCLEOTIDE SEQUENCE [LARGE SCALE GENOMIC DNA]</scope>
    <source>
        <strain evidence="1 2">CCUG 34461</strain>
    </source>
</reference>